<dbReference type="GO" id="GO:0005886">
    <property type="term" value="C:plasma membrane"/>
    <property type="evidence" value="ECO:0007669"/>
    <property type="project" value="TreeGrafter"/>
</dbReference>
<feature type="transmembrane region" description="Helical" evidence="5">
    <location>
        <begin position="7"/>
        <end position="30"/>
    </location>
</feature>
<dbReference type="EMBL" id="NMRN01000055">
    <property type="protein sequence ID" value="PAS91902.1"/>
    <property type="molecule type" value="Genomic_DNA"/>
</dbReference>
<gene>
    <name evidence="7" type="ORF">BGI27_14380</name>
    <name evidence="8" type="ORF">CGU29_14010</name>
</gene>
<keyword evidence="4 5" id="KW-0472">Membrane</keyword>
<organism evidence="8 9">
    <name type="scientific">Candidatus Dactylopiibacterium carminicum</name>
    <dbReference type="NCBI Taxonomy" id="857335"/>
    <lineage>
        <taxon>Bacteria</taxon>
        <taxon>Pseudomonadati</taxon>
        <taxon>Pseudomonadota</taxon>
        <taxon>Betaproteobacteria</taxon>
        <taxon>Rhodocyclales</taxon>
        <taxon>Rhodocyclaceae</taxon>
        <taxon>Candidatus Dactylopiibacterium</taxon>
    </lineage>
</organism>
<proteinExistence type="predicted"/>
<evidence type="ECO:0000256" key="5">
    <source>
        <dbReference type="SAM" id="Phobius"/>
    </source>
</evidence>
<dbReference type="Gene3D" id="2.40.50.140">
    <property type="entry name" value="Nucleic acid-binding proteins"/>
    <property type="match status" value="1"/>
</dbReference>
<dbReference type="Proteomes" id="UP000623509">
    <property type="component" value="Unassembled WGS sequence"/>
</dbReference>
<protein>
    <submittedName>
        <fullName evidence="7">NfeD family protein</fullName>
    </submittedName>
</protein>
<dbReference type="InterPro" id="IPR052165">
    <property type="entry name" value="Membrane_assoc_protease"/>
</dbReference>
<dbReference type="InterPro" id="IPR012340">
    <property type="entry name" value="NA-bd_OB-fold"/>
</dbReference>
<dbReference type="Pfam" id="PF01957">
    <property type="entry name" value="NfeD"/>
    <property type="match status" value="1"/>
</dbReference>
<keyword evidence="10" id="KW-1185">Reference proteome</keyword>
<comment type="caution">
    <text evidence="8">The sequence shown here is derived from an EMBL/GenBank/DDBJ whole genome shotgun (WGS) entry which is preliminary data.</text>
</comment>
<keyword evidence="3 5" id="KW-1133">Transmembrane helix</keyword>
<dbReference type="EMBL" id="MDUX01000057">
    <property type="protein sequence ID" value="KAF7598248.1"/>
    <property type="molecule type" value="Genomic_DNA"/>
</dbReference>
<feature type="transmembrane region" description="Helical" evidence="5">
    <location>
        <begin position="42"/>
        <end position="67"/>
    </location>
</feature>
<dbReference type="OrthoDB" id="8536525at2"/>
<evidence type="ECO:0000313" key="8">
    <source>
        <dbReference type="EMBL" id="PAS91902.1"/>
    </source>
</evidence>
<dbReference type="Proteomes" id="UP000216107">
    <property type="component" value="Unassembled WGS sequence"/>
</dbReference>
<evidence type="ECO:0000259" key="6">
    <source>
        <dbReference type="Pfam" id="PF01957"/>
    </source>
</evidence>
<dbReference type="PANTHER" id="PTHR33507">
    <property type="entry name" value="INNER MEMBRANE PROTEIN YBBJ"/>
    <property type="match status" value="1"/>
</dbReference>
<accession>A0A272EP51</accession>
<evidence type="ECO:0000256" key="3">
    <source>
        <dbReference type="ARBA" id="ARBA00022989"/>
    </source>
</evidence>
<reference evidence="7 10" key="1">
    <citation type="submission" date="2016-08" db="EMBL/GenBank/DDBJ databases">
        <title>Candidatus Dactylopiibacterium carminicum genome sequence.</title>
        <authorList>
            <person name="Ramirez-Puebla S.T."/>
            <person name="Ormeno-Orrillo E."/>
            <person name="Vera-Ponce De Leon A."/>
            <person name="Luis L."/>
            <person name="Sanchez-Flores A."/>
            <person name="Monica R."/>
            <person name="Martinez-Romero E."/>
        </authorList>
    </citation>
    <scope>NUCLEOTIDE SEQUENCE [LARGE SCALE GENOMIC DNA]</scope>
    <source>
        <strain evidence="7">END1</strain>
    </source>
</reference>
<evidence type="ECO:0000256" key="1">
    <source>
        <dbReference type="ARBA" id="ARBA00004141"/>
    </source>
</evidence>
<evidence type="ECO:0000256" key="2">
    <source>
        <dbReference type="ARBA" id="ARBA00022692"/>
    </source>
</evidence>
<evidence type="ECO:0000256" key="4">
    <source>
        <dbReference type="ARBA" id="ARBA00023136"/>
    </source>
</evidence>
<keyword evidence="2 5" id="KW-0812">Transmembrane</keyword>
<dbReference type="InterPro" id="IPR002810">
    <property type="entry name" value="NfeD-like_C"/>
</dbReference>
<dbReference type="PANTHER" id="PTHR33507:SF3">
    <property type="entry name" value="INNER MEMBRANE PROTEIN YBBJ"/>
    <property type="match status" value="1"/>
</dbReference>
<evidence type="ECO:0000313" key="7">
    <source>
        <dbReference type="EMBL" id="KAF7598248.1"/>
    </source>
</evidence>
<sequence>MIMAWWHWLVLGFALCVAELAMPAFVLIWFGLGALLVGVLTWLLPFGLVAQVVAWTVFSAAMLAVWLRYFRDRRQTTRAGASDAAIGEIGLLVRGVQPFGPPGEVLFQRPLLGSDRWLCNADVALPPNARVRVVAVEGNVVRVEAAG</sequence>
<reference evidence="8 9" key="2">
    <citation type="submission" date="2017-07" db="EMBL/GenBank/DDBJ databases">
        <title>Candidatus Dactylopiibacterium carminicum, a nitrogen-fixing symbiont of the cochineal insect Dactylopius coccus and Dactylopius opuntiae (Hemiptera: Coccoidea: Dactylopiidae).</title>
        <authorList>
            <person name="Vera A."/>
        </authorList>
    </citation>
    <scope>NUCLEOTIDE SEQUENCE [LARGE SCALE GENOMIC DNA]</scope>
    <source>
        <strain evidence="8 9">NFDCM</strain>
    </source>
</reference>
<dbReference type="AlphaFoldDB" id="A0A272EP51"/>
<evidence type="ECO:0000313" key="10">
    <source>
        <dbReference type="Proteomes" id="UP000623509"/>
    </source>
</evidence>
<comment type="subcellular location">
    <subcellularLocation>
        <location evidence="1">Membrane</location>
        <topology evidence="1">Multi-pass membrane protein</topology>
    </subcellularLocation>
</comment>
<feature type="domain" description="NfeD-like C-terminal" evidence="6">
    <location>
        <begin position="83"/>
        <end position="144"/>
    </location>
</feature>
<name>A0A272EP51_9RHOO</name>
<evidence type="ECO:0000313" key="9">
    <source>
        <dbReference type="Proteomes" id="UP000216107"/>
    </source>
</evidence>